<gene>
    <name evidence="1" type="ORF">CONPUDRAFT_159691</name>
</gene>
<evidence type="ECO:0000313" key="1">
    <source>
        <dbReference type="EMBL" id="EIW74919.1"/>
    </source>
</evidence>
<dbReference type="KEGG" id="cput:CONPUDRAFT_159691"/>
<accession>A0A5M3M6E7</accession>
<dbReference type="EMBL" id="JH711590">
    <property type="protein sequence ID" value="EIW74919.1"/>
    <property type="molecule type" value="Genomic_DNA"/>
</dbReference>
<name>A0A5M3M6E7_CONPW</name>
<comment type="caution">
    <text evidence="1">The sequence shown here is derived from an EMBL/GenBank/DDBJ whole genome shotgun (WGS) entry which is preliminary data.</text>
</comment>
<proteinExistence type="predicted"/>
<protein>
    <submittedName>
        <fullName evidence="1">Uncharacterized protein</fullName>
    </submittedName>
</protein>
<dbReference type="GeneID" id="19204157"/>
<keyword evidence="2" id="KW-1185">Reference proteome</keyword>
<evidence type="ECO:0000313" key="2">
    <source>
        <dbReference type="Proteomes" id="UP000053558"/>
    </source>
</evidence>
<dbReference type="RefSeq" id="XP_007774977.1">
    <property type="nucleotide sequence ID" value="XM_007776787.1"/>
</dbReference>
<dbReference type="AlphaFoldDB" id="A0A5M3M6E7"/>
<dbReference type="Proteomes" id="UP000053558">
    <property type="component" value="Unassembled WGS sequence"/>
</dbReference>
<reference evidence="2" key="1">
    <citation type="journal article" date="2012" name="Science">
        <title>The Paleozoic origin of enzymatic lignin decomposition reconstructed from 31 fungal genomes.</title>
        <authorList>
            <person name="Floudas D."/>
            <person name="Binder M."/>
            <person name="Riley R."/>
            <person name="Barry K."/>
            <person name="Blanchette R.A."/>
            <person name="Henrissat B."/>
            <person name="Martinez A.T."/>
            <person name="Otillar R."/>
            <person name="Spatafora J.W."/>
            <person name="Yadav J.S."/>
            <person name="Aerts A."/>
            <person name="Benoit I."/>
            <person name="Boyd A."/>
            <person name="Carlson A."/>
            <person name="Copeland A."/>
            <person name="Coutinho P.M."/>
            <person name="de Vries R.P."/>
            <person name="Ferreira P."/>
            <person name="Findley K."/>
            <person name="Foster B."/>
            <person name="Gaskell J."/>
            <person name="Glotzer D."/>
            <person name="Gorecki P."/>
            <person name="Heitman J."/>
            <person name="Hesse C."/>
            <person name="Hori C."/>
            <person name="Igarashi K."/>
            <person name="Jurgens J.A."/>
            <person name="Kallen N."/>
            <person name="Kersten P."/>
            <person name="Kohler A."/>
            <person name="Kuees U."/>
            <person name="Kumar T.K.A."/>
            <person name="Kuo A."/>
            <person name="LaButti K."/>
            <person name="Larrondo L.F."/>
            <person name="Lindquist E."/>
            <person name="Ling A."/>
            <person name="Lombard V."/>
            <person name="Lucas S."/>
            <person name="Lundell T."/>
            <person name="Martin R."/>
            <person name="McLaughlin D.J."/>
            <person name="Morgenstern I."/>
            <person name="Morin E."/>
            <person name="Murat C."/>
            <person name="Nagy L.G."/>
            <person name="Nolan M."/>
            <person name="Ohm R.A."/>
            <person name="Patyshakuliyeva A."/>
            <person name="Rokas A."/>
            <person name="Ruiz-Duenas F.J."/>
            <person name="Sabat G."/>
            <person name="Salamov A."/>
            <person name="Samejima M."/>
            <person name="Schmutz J."/>
            <person name="Slot J.C."/>
            <person name="St John F."/>
            <person name="Stenlid J."/>
            <person name="Sun H."/>
            <person name="Sun S."/>
            <person name="Syed K."/>
            <person name="Tsang A."/>
            <person name="Wiebenga A."/>
            <person name="Young D."/>
            <person name="Pisabarro A."/>
            <person name="Eastwood D.C."/>
            <person name="Martin F."/>
            <person name="Cullen D."/>
            <person name="Grigoriev I.V."/>
            <person name="Hibbett D.S."/>
        </authorList>
    </citation>
    <scope>NUCLEOTIDE SEQUENCE [LARGE SCALE GENOMIC DNA]</scope>
    <source>
        <strain evidence="2">RWD-64-598 SS2</strain>
    </source>
</reference>
<organism evidence="1 2">
    <name type="scientific">Coniophora puteana (strain RWD-64-598)</name>
    <name type="common">Brown rot fungus</name>
    <dbReference type="NCBI Taxonomy" id="741705"/>
    <lineage>
        <taxon>Eukaryota</taxon>
        <taxon>Fungi</taxon>
        <taxon>Dikarya</taxon>
        <taxon>Basidiomycota</taxon>
        <taxon>Agaricomycotina</taxon>
        <taxon>Agaricomycetes</taxon>
        <taxon>Agaricomycetidae</taxon>
        <taxon>Boletales</taxon>
        <taxon>Coniophorineae</taxon>
        <taxon>Coniophoraceae</taxon>
        <taxon>Coniophora</taxon>
    </lineage>
</organism>
<sequence length="130" mass="13343">MRKNVVARLNQESKSPLRSSVPIPVGSNPCILCPSTTAAAVVFATATILLVPAGICTTIDTLPPSRAIVYCTPNVPLPATQAAPPPPAATPTPGVPVPAPVSITPKTWALLATSKLVRVMVSILTARTTT</sequence>